<comment type="caution">
    <text evidence="1">The sequence shown here is derived from an EMBL/GenBank/DDBJ whole genome shotgun (WGS) entry which is preliminary data.</text>
</comment>
<organism evidence="1 2">
    <name type="scientific">Cannabis sativa</name>
    <name type="common">Hemp</name>
    <name type="synonym">Marijuana</name>
    <dbReference type="NCBI Taxonomy" id="3483"/>
    <lineage>
        <taxon>Eukaryota</taxon>
        <taxon>Viridiplantae</taxon>
        <taxon>Streptophyta</taxon>
        <taxon>Embryophyta</taxon>
        <taxon>Tracheophyta</taxon>
        <taxon>Spermatophyta</taxon>
        <taxon>Magnoliopsida</taxon>
        <taxon>eudicotyledons</taxon>
        <taxon>Gunneridae</taxon>
        <taxon>Pentapetalae</taxon>
        <taxon>rosids</taxon>
        <taxon>fabids</taxon>
        <taxon>Rosales</taxon>
        <taxon>Cannabaceae</taxon>
        <taxon>Cannabis</taxon>
    </lineage>
</organism>
<sequence length="63" mass="7079">MAVSSINWKDKVLRVLTKYHVASTCLQSGSLLSHIESSYELQMVTRSETLVELTETLRGDDHA</sequence>
<evidence type="ECO:0000313" key="2">
    <source>
        <dbReference type="Proteomes" id="UP000525078"/>
    </source>
</evidence>
<proteinExistence type="predicted"/>
<protein>
    <submittedName>
        <fullName evidence="1">Uncharacterized protein</fullName>
    </submittedName>
</protein>
<accession>A0A7J6HNC4</accession>
<dbReference type="AlphaFoldDB" id="A0A7J6HNC4"/>
<evidence type="ECO:0000313" key="1">
    <source>
        <dbReference type="EMBL" id="KAF4395940.1"/>
    </source>
</evidence>
<dbReference type="EMBL" id="JAATIP010000004">
    <property type="protein sequence ID" value="KAF4395940.1"/>
    <property type="molecule type" value="Genomic_DNA"/>
</dbReference>
<reference evidence="1 2" key="1">
    <citation type="journal article" date="2020" name="bioRxiv">
        <title>Sequence and annotation of 42 cannabis genomes reveals extensive copy number variation in cannabinoid synthesis and pathogen resistance genes.</title>
        <authorList>
            <person name="Mckernan K.J."/>
            <person name="Helbert Y."/>
            <person name="Kane L.T."/>
            <person name="Ebling H."/>
            <person name="Zhang L."/>
            <person name="Liu B."/>
            <person name="Eaton Z."/>
            <person name="Mclaughlin S."/>
            <person name="Kingan S."/>
            <person name="Baybayan P."/>
            <person name="Concepcion G."/>
            <person name="Jordan M."/>
            <person name="Riva A."/>
            <person name="Barbazuk W."/>
            <person name="Harkins T."/>
        </authorList>
    </citation>
    <scope>NUCLEOTIDE SEQUENCE [LARGE SCALE GENOMIC DNA]</scope>
    <source>
        <strain evidence="2">cv. Jamaican Lion 4</strain>
        <tissue evidence="1">Leaf</tissue>
    </source>
</reference>
<gene>
    <name evidence="1" type="ORF">F8388_013109</name>
</gene>
<name>A0A7J6HNC4_CANSA</name>
<dbReference type="Proteomes" id="UP000525078">
    <property type="component" value="Unassembled WGS sequence"/>
</dbReference>